<evidence type="ECO:0008006" key="5">
    <source>
        <dbReference type="Google" id="ProtNLM"/>
    </source>
</evidence>
<feature type="signal peptide" evidence="2">
    <location>
        <begin position="1"/>
        <end position="24"/>
    </location>
</feature>
<name>A0A1I3RS09_9HYPH</name>
<protein>
    <recommendedName>
        <fullName evidence="5">Porin</fullName>
    </recommendedName>
</protein>
<keyword evidence="4" id="KW-1185">Reference proteome</keyword>
<feature type="region of interest" description="Disordered" evidence="1">
    <location>
        <begin position="95"/>
        <end position="119"/>
    </location>
</feature>
<reference evidence="4" key="1">
    <citation type="submission" date="2016-10" db="EMBL/GenBank/DDBJ databases">
        <authorList>
            <person name="Varghese N."/>
            <person name="Submissions S."/>
        </authorList>
    </citation>
    <scope>NUCLEOTIDE SEQUENCE [LARGE SCALE GENOMIC DNA]</scope>
    <source>
        <strain evidence="4">DSM 21857</strain>
    </source>
</reference>
<evidence type="ECO:0000313" key="4">
    <source>
        <dbReference type="Proteomes" id="UP000242763"/>
    </source>
</evidence>
<dbReference type="Proteomes" id="UP000242763">
    <property type="component" value="Unassembled WGS sequence"/>
</dbReference>
<dbReference type="EMBL" id="FORF01000022">
    <property type="protein sequence ID" value="SFJ47986.1"/>
    <property type="molecule type" value="Genomic_DNA"/>
</dbReference>
<proteinExistence type="predicted"/>
<sequence>MVHGFRETIASLLFVLASSGATIAAEKGTAMDPSRVIKQQDGTTGAAAKTRATGTTGARATTVMPLTVGKCTALKSEVKDSSFCNSGKACVRTDENHRAHSTVSVPPNSGRFRLGDSHE</sequence>
<accession>A0A1I3RS09</accession>
<evidence type="ECO:0000313" key="3">
    <source>
        <dbReference type="EMBL" id="SFJ47986.1"/>
    </source>
</evidence>
<dbReference type="AlphaFoldDB" id="A0A1I3RS09"/>
<feature type="chain" id="PRO_5017264939" description="Porin" evidence="2">
    <location>
        <begin position="25"/>
        <end position="119"/>
    </location>
</feature>
<evidence type="ECO:0000256" key="1">
    <source>
        <dbReference type="SAM" id="MobiDB-lite"/>
    </source>
</evidence>
<keyword evidence="2" id="KW-0732">Signal</keyword>
<organism evidence="3 4">
    <name type="scientific">Aquamicrobium aerolatum DSM 21857</name>
    <dbReference type="NCBI Taxonomy" id="1121003"/>
    <lineage>
        <taxon>Bacteria</taxon>
        <taxon>Pseudomonadati</taxon>
        <taxon>Pseudomonadota</taxon>
        <taxon>Alphaproteobacteria</taxon>
        <taxon>Hyphomicrobiales</taxon>
        <taxon>Phyllobacteriaceae</taxon>
        <taxon>Aerobium</taxon>
    </lineage>
</organism>
<gene>
    <name evidence="3" type="ORF">SAMN03080618_03095</name>
</gene>
<evidence type="ECO:0000256" key="2">
    <source>
        <dbReference type="SAM" id="SignalP"/>
    </source>
</evidence>